<name>A0ABV4NKG7_9GAMM</name>
<sequence length="357" mass="40512">MKILYGVQATGNGHIARSRTLAKALQQYPEIKIQWLFSGRPKENLFGMELFGQFWWREGMTIVHSEGRLKSFTTLAQLKIRRFIKDVRELPLNEFDLVISDYEPVTAWAAKMRKKPSVGIGHQYAFLYPIPMPRFNWLFHTVLRIFAPTNKSLGLHWHHFGNPILPPIVPPQPKPENDTANYILVYLPFEHPTPMLEELSRIERQFVVYGVPENLPTAENIEIKAPSTEGFQRDLANARAVICNSGFELLAEALSLGKPILSRPLAYQFEQEANAKALAQLRLAKIVSSINANSIRSWLKNHPPPLRIQWPDVAQAIAAWIADGCRKNPSELARGLWNQVIPRPTEGAAPAYQNATD</sequence>
<accession>A0ABV4NKG7</accession>
<dbReference type="GO" id="GO:0016757">
    <property type="term" value="F:glycosyltransferase activity"/>
    <property type="evidence" value="ECO:0007669"/>
    <property type="project" value="UniProtKB-KW"/>
</dbReference>
<dbReference type="NCBIfam" id="TIGR00661">
    <property type="entry name" value="MJ1255"/>
    <property type="match status" value="1"/>
</dbReference>
<keyword evidence="1" id="KW-0808">Transferase</keyword>
<dbReference type="SUPFAM" id="SSF53756">
    <property type="entry name" value="UDP-Glycosyltransferase/glycogen phosphorylase"/>
    <property type="match status" value="1"/>
</dbReference>
<keyword evidence="2" id="KW-1185">Reference proteome</keyword>
<evidence type="ECO:0000313" key="1">
    <source>
        <dbReference type="EMBL" id="MFA0789883.1"/>
    </source>
</evidence>
<dbReference type="EMBL" id="JBGMEL010000003">
    <property type="protein sequence ID" value="MFA0789883.1"/>
    <property type="molecule type" value="Genomic_DNA"/>
</dbReference>
<keyword evidence="1" id="KW-0328">Glycosyltransferase</keyword>
<reference evidence="1 2" key="1">
    <citation type="submission" date="2024-08" db="EMBL/GenBank/DDBJ databases">
        <authorList>
            <person name="Ishaq N."/>
        </authorList>
    </citation>
    <scope>NUCLEOTIDE SEQUENCE [LARGE SCALE GENOMIC DNA]</scope>
    <source>
        <strain evidence="1 2">JCM 30400</strain>
    </source>
</reference>
<dbReference type="EC" id="2.4.-.-" evidence="1"/>
<dbReference type="Proteomes" id="UP001569414">
    <property type="component" value="Unassembled WGS sequence"/>
</dbReference>
<dbReference type="RefSeq" id="WP_299584734.1">
    <property type="nucleotide sequence ID" value="NZ_JBGMEL010000003.1"/>
</dbReference>
<dbReference type="PANTHER" id="PTHR21015">
    <property type="entry name" value="UDP-N-ACETYLGLUCOSAMINE--N-ACETYLMURAMYL-(PENTAPEPTIDE) PYROPHOSPHORYL-UNDECAPRENOL N-ACETYLGLUCOSAMINE TRANSFERASE 1"/>
    <property type="match status" value="1"/>
</dbReference>
<dbReference type="PANTHER" id="PTHR21015:SF22">
    <property type="entry name" value="GLYCOSYLTRANSFERASE"/>
    <property type="match status" value="1"/>
</dbReference>
<comment type="caution">
    <text evidence="1">The sequence shown here is derived from an EMBL/GenBank/DDBJ whole genome shotgun (WGS) entry which is preliminary data.</text>
</comment>
<organism evidence="1 2">
    <name type="scientific">Microbulbifer echini</name>
    <dbReference type="NCBI Taxonomy" id="1529067"/>
    <lineage>
        <taxon>Bacteria</taxon>
        <taxon>Pseudomonadati</taxon>
        <taxon>Pseudomonadota</taxon>
        <taxon>Gammaproteobacteria</taxon>
        <taxon>Cellvibrionales</taxon>
        <taxon>Microbulbiferaceae</taxon>
        <taxon>Microbulbifer</taxon>
    </lineage>
</organism>
<gene>
    <name evidence="1" type="ORF">ACCI51_04945</name>
</gene>
<protein>
    <submittedName>
        <fullName evidence="1">MJ1255/VC2487 family glycosyltransferase</fullName>
        <ecNumber evidence="1">2.4.-.-</ecNumber>
    </submittedName>
</protein>
<evidence type="ECO:0000313" key="2">
    <source>
        <dbReference type="Proteomes" id="UP001569414"/>
    </source>
</evidence>
<dbReference type="Gene3D" id="3.40.50.2000">
    <property type="entry name" value="Glycogen Phosphorylase B"/>
    <property type="match status" value="1"/>
</dbReference>
<dbReference type="InterPro" id="IPR005262">
    <property type="entry name" value="MJ1255-like"/>
</dbReference>
<dbReference type="Pfam" id="PF13528">
    <property type="entry name" value="Glyco_trans_1_3"/>
    <property type="match status" value="1"/>
</dbReference>
<proteinExistence type="predicted"/>